<evidence type="ECO:0000256" key="1">
    <source>
        <dbReference type="SAM" id="MobiDB-lite"/>
    </source>
</evidence>
<accession>A0AAJ0MI57</accession>
<dbReference type="InterPro" id="IPR035396">
    <property type="entry name" value="Bac_rhamnosid6H"/>
</dbReference>
<keyword evidence="4" id="KW-0378">Hydrolase</keyword>
<protein>
    <submittedName>
        <fullName evidence="4">Six-hairpin glycosidase-like protein</fullName>
    </submittedName>
</protein>
<evidence type="ECO:0000259" key="3">
    <source>
        <dbReference type="Pfam" id="PF17389"/>
    </source>
</evidence>
<dbReference type="EMBL" id="JAUIQD010000002">
    <property type="protein sequence ID" value="KAK3359945.1"/>
    <property type="molecule type" value="Genomic_DNA"/>
</dbReference>
<feature type="domain" description="Alpha-L-rhamnosidase six-hairpin glycosidase" evidence="3">
    <location>
        <begin position="307"/>
        <end position="463"/>
    </location>
</feature>
<dbReference type="InterPro" id="IPR008928">
    <property type="entry name" value="6-hairpin_glycosidase_sf"/>
</dbReference>
<feature type="chain" id="PRO_5042576908" evidence="2">
    <location>
        <begin position="23"/>
        <end position="855"/>
    </location>
</feature>
<feature type="signal peptide" evidence="2">
    <location>
        <begin position="1"/>
        <end position="22"/>
    </location>
</feature>
<name>A0AAJ0MI57_9PEZI</name>
<dbReference type="GO" id="GO:0016798">
    <property type="term" value="F:hydrolase activity, acting on glycosyl bonds"/>
    <property type="evidence" value="ECO:0007669"/>
    <property type="project" value="UniProtKB-KW"/>
</dbReference>
<reference evidence="4" key="2">
    <citation type="submission" date="2023-06" db="EMBL/GenBank/DDBJ databases">
        <authorList>
            <consortium name="Lawrence Berkeley National Laboratory"/>
            <person name="Haridas S."/>
            <person name="Hensen N."/>
            <person name="Bonometti L."/>
            <person name="Westerberg I."/>
            <person name="Brannstrom I.O."/>
            <person name="Guillou S."/>
            <person name="Cros-Aarteil S."/>
            <person name="Calhoun S."/>
            <person name="Kuo A."/>
            <person name="Mondo S."/>
            <person name="Pangilinan J."/>
            <person name="Riley R."/>
            <person name="Labutti K."/>
            <person name="Andreopoulos B."/>
            <person name="Lipzen A."/>
            <person name="Chen C."/>
            <person name="Yanf M."/>
            <person name="Daum C."/>
            <person name="Ng V."/>
            <person name="Clum A."/>
            <person name="Steindorff A."/>
            <person name="Ohm R."/>
            <person name="Martin F."/>
            <person name="Silar P."/>
            <person name="Natvig D."/>
            <person name="Lalanne C."/>
            <person name="Gautier V."/>
            <person name="Ament-Velasquez S.L."/>
            <person name="Kruys A."/>
            <person name="Hutchinson M.I."/>
            <person name="Powell A.J."/>
            <person name="Barry K."/>
            <person name="Miller A.N."/>
            <person name="Grigoriev I.V."/>
            <person name="Debuchy R."/>
            <person name="Gladieux P."/>
            <person name="Thoren M.H."/>
            <person name="Johannesson H."/>
        </authorList>
    </citation>
    <scope>NUCLEOTIDE SEQUENCE</scope>
    <source>
        <strain evidence="4">CBS 955.72</strain>
    </source>
</reference>
<feature type="compositionally biased region" description="Low complexity" evidence="1">
    <location>
        <begin position="190"/>
        <end position="202"/>
    </location>
</feature>
<gene>
    <name evidence="4" type="ORF">B0T25DRAFT_115185</name>
</gene>
<feature type="region of interest" description="Disordered" evidence="1">
    <location>
        <begin position="189"/>
        <end position="223"/>
    </location>
</feature>
<comment type="caution">
    <text evidence="4">The sequence shown here is derived from an EMBL/GenBank/DDBJ whole genome shotgun (WGS) entry which is preliminary data.</text>
</comment>
<dbReference type="PANTHER" id="PTHR34987:SF6">
    <property type="entry name" value="ALPHA-L-RHAMNOSIDASE SIX-HAIRPIN GLYCOSIDASE DOMAIN-CONTAINING PROTEIN"/>
    <property type="match status" value="1"/>
</dbReference>
<keyword evidence="5" id="KW-1185">Reference proteome</keyword>
<dbReference type="PANTHER" id="PTHR34987">
    <property type="entry name" value="C, PUTATIVE (AFU_ORTHOLOGUE AFUA_3G02880)-RELATED"/>
    <property type="match status" value="1"/>
</dbReference>
<dbReference type="AlphaFoldDB" id="A0AAJ0MI57"/>
<dbReference type="Gene3D" id="1.50.10.10">
    <property type="match status" value="1"/>
</dbReference>
<dbReference type="GO" id="GO:0005975">
    <property type="term" value="P:carbohydrate metabolic process"/>
    <property type="evidence" value="ECO:0007669"/>
    <property type="project" value="InterPro"/>
</dbReference>
<keyword evidence="4" id="KW-0326">Glycosidase</keyword>
<keyword evidence="2" id="KW-0732">Signal</keyword>
<dbReference type="SUPFAM" id="SSF48208">
    <property type="entry name" value="Six-hairpin glycosidases"/>
    <property type="match status" value="1"/>
</dbReference>
<evidence type="ECO:0000313" key="4">
    <source>
        <dbReference type="EMBL" id="KAK3359945.1"/>
    </source>
</evidence>
<dbReference type="Proteomes" id="UP001275084">
    <property type="component" value="Unassembled WGS sequence"/>
</dbReference>
<sequence length="855" mass="93118">MKANGVASCVAAAAMLRGAVVAAAGGYVSVGDEFRDGVVSKAGASAGIRWSPNLEETLFPGEWDKFIAAPKAKERILHSRVEKRGGDVSWSEVGAGFSMGAGGTLTLEFEQNYGGRVCFDIQAVHGSPTVNLAFSESVLYAGPIPDATTDQLARDLPLSFAIGNQTGTRCVGSEFVRGAFKYLTITLPDESSSGTESGSAEGYVSGEGGQKPLGHGKTPKRSKKPWIQISSLWVNCTAFPSQTHGRAYTGYFYSSNNDLNRIWYAGAWTAQLSTIDPKEGGALVDYNRLVDHNESPVGSWYSNFTISNGSAVTTDGAKRDRMVYAGDMYIAVPGIAFSTYDMDAVRNALEVLFDHQYGDGSLPYAGPPMGWHGEFSDTYHMHTLLGTYNYVLFSGDLNWLRAHWHDYLRALRISTAKVDAFSLFHVSSTADWLRPGLTGHTLEASAILYAVLSKTQTLASWLSFPLDPEWALLQTILENGLARLYCPDSGLFADNVGRRGCFGPDRVEPQDGNSWALISGLDLTPSGTPWHDPRSPLRSNITLPTGPPTARNISANLRKRWNMFGAPAVEFPNVISPFASGFELLAHCAAGDVGAAVDLIHREWTYLLDGRGFTNSTFAEGFRTDGDMHYPAYWSPARNSHAHGWSSGPTGVLVSDVLGIRLTGPGGSEWTVRPELTKLLGWARGGFATVSGKFEVKTYRANEFYRVGGSRMTGRKAIVSEMSAPAGTKGTIRSLDGQNHDFGAEVTVENGQGRVFWVWWEEDEMDGGASSVQRLVKTRDGGNKKDWYKNMAVTVVRKEGITELRYDDEFVEPEMEELAPGVVDWSVMEKHFKTPPPEGWTLDSLRAEADQKVLG</sequence>
<evidence type="ECO:0000256" key="2">
    <source>
        <dbReference type="SAM" id="SignalP"/>
    </source>
</evidence>
<organism evidence="4 5">
    <name type="scientific">Lasiosphaeria hispida</name>
    <dbReference type="NCBI Taxonomy" id="260671"/>
    <lineage>
        <taxon>Eukaryota</taxon>
        <taxon>Fungi</taxon>
        <taxon>Dikarya</taxon>
        <taxon>Ascomycota</taxon>
        <taxon>Pezizomycotina</taxon>
        <taxon>Sordariomycetes</taxon>
        <taxon>Sordariomycetidae</taxon>
        <taxon>Sordariales</taxon>
        <taxon>Lasiosphaeriaceae</taxon>
        <taxon>Lasiosphaeria</taxon>
    </lineage>
</organism>
<evidence type="ECO:0000313" key="5">
    <source>
        <dbReference type="Proteomes" id="UP001275084"/>
    </source>
</evidence>
<dbReference type="Gene3D" id="2.60.420.10">
    <property type="entry name" value="Maltose phosphorylase, domain 3"/>
    <property type="match status" value="1"/>
</dbReference>
<proteinExistence type="predicted"/>
<dbReference type="Pfam" id="PF17389">
    <property type="entry name" value="Bac_rhamnosid6H"/>
    <property type="match status" value="1"/>
</dbReference>
<dbReference type="InterPro" id="IPR012341">
    <property type="entry name" value="6hp_glycosidase-like_sf"/>
</dbReference>
<reference evidence="4" key="1">
    <citation type="journal article" date="2023" name="Mol. Phylogenet. Evol.">
        <title>Genome-scale phylogeny and comparative genomics of the fungal order Sordariales.</title>
        <authorList>
            <person name="Hensen N."/>
            <person name="Bonometti L."/>
            <person name="Westerberg I."/>
            <person name="Brannstrom I.O."/>
            <person name="Guillou S."/>
            <person name="Cros-Aarteil S."/>
            <person name="Calhoun S."/>
            <person name="Haridas S."/>
            <person name="Kuo A."/>
            <person name="Mondo S."/>
            <person name="Pangilinan J."/>
            <person name="Riley R."/>
            <person name="LaButti K."/>
            <person name="Andreopoulos B."/>
            <person name="Lipzen A."/>
            <person name="Chen C."/>
            <person name="Yan M."/>
            <person name="Daum C."/>
            <person name="Ng V."/>
            <person name="Clum A."/>
            <person name="Steindorff A."/>
            <person name="Ohm R.A."/>
            <person name="Martin F."/>
            <person name="Silar P."/>
            <person name="Natvig D.O."/>
            <person name="Lalanne C."/>
            <person name="Gautier V."/>
            <person name="Ament-Velasquez S.L."/>
            <person name="Kruys A."/>
            <person name="Hutchinson M.I."/>
            <person name="Powell A.J."/>
            <person name="Barry K."/>
            <person name="Miller A.N."/>
            <person name="Grigoriev I.V."/>
            <person name="Debuchy R."/>
            <person name="Gladieux P."/>
            <person name="Hiltunen Thoren M."/>
            <person name="Johannesson H."/>
        </authorList>
    </citation>
    <scope>NUCLEOTIDE SEQUENCE</scope>
    <source>
        <strain evidence="4">CBS 955.72</strain>
    </source>
</reference>